<evidence type="ECO:0000313" key="3">
    <source>
        <dbReference type="Proteomes" id="UP000245926"/>
    </source>
</evidence>
<feature type="region of interest" description="Disordered" evidence="1">
    <location>
        <begin position="83"/>
        <end position="111"/>
    </location>
</feature>
<organism evidence="2 3">
    <name type="scientific">Methylobacterium durans</name>
    <dbReference type="NCBI Taxonomy" id="2202825"/>
    <lineage>
        <taxon>Bacteria</taxon>
        <taxon>Pseudomonadati</taxon>
        <taxon>Pseudomonadota</taxon>
        <taxon>Alphaproteobacteria</taxon>
        <taxon>Hyphomicrobiales</taxon>
        <taxon>Methylobacteriaceae</taxon>
        <taxon>Methylobacterium</taxon>
    </lineage>
</organism>
<dbReference type="EMBL" id="CP029550">
    <property type="protein sequence ID" value="AWN43775.1"/>
    <property type="molecule type" value="Genomic_DNA"/>
</dbReference>
<sequence length="111" mass="12269">MSTQSPCTIMDRLVVLLTDERILRGDRKYADLFLQVSALLAEAMQTGADQRTLTAIRAALAITDPTFLVLRSDPALDAKFFGRSQSFEEAQEGPTPSPTEPPAPRQSFRSR</sequence>
<name>A0A2U8WC90_9HYPH</name>
<gene>
    <name evidence="2" type="ORF">DK389_28745</name>
</gene>
<dbReference type="Proteomes" id="UP000245926">
    <property type="component" value="Chromosome"/>
</dbReference>
<dbReference type="KEGG" id="mets:DK389_28745"/>
<feature type="compositionally biased region" description="Pro residues" evidence="1">
    <location>
        <begin position="95"/>
        <end position="104"/>
    </location>
</feature>
<reference evidence="3" key="1">
    <citation type="submission" date="2018-05" db="EMBL/GenBank/DDBJ databases">
        <title>Complete Genome Sequence of Methylobacterium sp. 17SD2-17.</title>
        <authorList>
            <person name="Srinivasan S."/>
        </authorList>
    </citation>
    <scope>NUCLEOTIDE SEQUENCE [LARGE SCALE GENOMIC DNA]</scope>
    <source>
        <strain evidence="3">17SD2-17</strain>
    </source>
</reference>
<proteinExistence type="predicted"/>
<evidence type="ECO:0000313" key="2">
    <source>
        <dbReference type="EMBL" id="AWN43775.1"/>
    </source>
</evidence>
<dbReference type="RefSeq" id="WP_109894898.1">
    <property type="nucleotide sequence ID" value="NZ_CP029550.1"/>
</dbReference>
<protein>
    <submittedName>
        <fullName evidence="2">Uncharacterized protein</fullName>
    </submittedName>
</protein>
<dbReference type="AlphaFoldDB" id="A0A2U8WC90"/>
<keyword evidence="3" id="KW-1185">Reference proteome</keyword>
<accession>A0A2U8WC90</accession>
<evidence type="ECO:0000256" key="1">
    <source>
        <dbReference type="SAM" id="MobiDB-lite"/>
    </source>
</evidence>